<feature type="transmembrane region" description="Helical" evidence="1">
    <location>
        <begin position="286"/>
        <end position="310"/>
    </location>
</feature>
<dbReference type="Proteomes" id="UP001283361">
    <property type="component" value="Unassembled WGS sequence"/>
</dbReference>
<name>A0AAE0Y523_9GAST</name>
<keyword evidence="1" id="KW-0812">Transmembrane</keyword>
<feature type="transmembrane region" description="Helical" evidence="1">
    <location>
        <begin position="691"/>
        <end position="715"/>
    </location>
</feature>
<keyword evidence="2" id="KW-0732">Signal</keyword>
<sequence length="798" mass="88940">MKTHSSGNQSIRKVFSKLTFLSLVQAICIAESCRPTPNDAGQLSWSFPEVRSPRYQERLELAGRALAQNENLSHRFQTVAAEGQLASLLRAIESFLSLSSRHNSQSIHNGLNSNDNAIQRDVVLRSALASMEGVAESGAVSSRCINDTGYLLVSMFQRQGWALKFLDAAGKPGPGLSEFRVNFVGDYDLCQSLLSNGTETFRGDYVTWKIAIGPIIEDNPRATPMIEWGVCMPDGCTEEEITLFASEGKLCFSARNTVQSLGLNGTMNVLKAESHTKHTHVTAATFASIVILCVFGILMFAATLYDIVFLQWPHWEELRKAREEERLMNSGMPGSDTDLPTLLSRPNHDEPLILNENIQGSFPSPKGKLVKALLAFSVYTNGSKVLNTSQQPGSISCVHGIRFFSMAWVILGHVFAFCIGYIDNLVTQFPAFFSHATFDAVANALSSVDTFFTMSGLLVAYVSVTEMKRKRGQLNWGLFYFHRFWRLTPPYMLAIVLVLGLQQYCGQGPLWESLQPSDKVYCEKYWWTNLLYVNNLVHLDEPCFPHTWYLANDMQFYVISPLMIIPFYFNSFLGLCSCAIFFATHVITTGVLSAQHNWSASLIAAVNGDNFHSYFSDYYTTPWCRIGPYIVGIVTGYLLATKKNNIKLNWPIATVGWICAIAVALSVVYGLRGDISGDHPSSVLTAALYNALARSAWGICVAWVIVACVTGWGGFVNTFLSWSPFVVLSKLTYMAYLVHIYLINIYYGNQQTLVHMTSFNFAMIYVSIMVMTYGVSFVLMLALESPMIGLEKVFLPQR</sequence>
<feature type="transmembrane region" description="Helical" evidence="1">
    <location>
        <begin position="618"/>
        <end position="640"/>
    </location>
</feature>
<dbReference type="InterPro" id="IPR006621">
    <property type="entry name" value="Nose-resist-to-fluoxetine_N"/>
</dbReference>
<keyword evidence="5" id="KW-1185">Reference proteome</keyword>
<keyword evidence="1" id="KW-1133">Transmembrane helix</keyword>
<feature type="transmembrane region" description="Helical" evidence="1">
    <location>
        <begin position="759"/>
        <end position="783"/>
    </location>
</feature>
<protein>
    <recommendedName>
        <fullName evidence="3">Nose resistant-to-fluoxetine protein N-terminal domain-containing protein</fullName>
    </recommendedName>
</protein>
<dbReference type="GO" id="GO:0016747">
    <property type="term" value="F:acyltransferase activity, transferring groups other than amino-acyl groups"/>
    <property type="evidence" value="ECO:0007669"/>
    <property type="project" value="InterPro"/>
</dbReference>
<dbReference type="AlphaFoldDB" id="A0AAE0Y523"/>
<feature type="transmembrane region" description="Helical" evidence="1">
    <location>
        <begin position="727"/>
        <end position="747"/>
    </location>
</feature>
<dbReference type="InterPro" id="IPR052728">
    <property type="entry name" value="O2_lipid_transport_reg"/>
</dbReference>
<keyword evidence="1" id="KW-0472">Membrane</keyword>
<dbReference type="SMART" id="SM00703">
    <property type="entry name" value="NRF"/>
    <property type="match status" value="1"/>
</dbReference>
<dbReference type="EMBL" id="JAWDGP010006980">
    <property type="protein sequence ID" value="KAK3732204.1"/>
    <property type="molecule type" value="Genomic_DNA"/>
</dbReference>
<gene>
    <name evidence="4" type="ORF">RRG08_026586</name>
</gene>
<dbReference type="Pfam" id="PF20146">
    <property type="entry name" value="NRF"/>
    <property type="match status" value="1"/>
</dbReference>
<feature type="transmembrane region" description="Helical" evidence="1">
    <location>
        <begin position="403"/>
        <end position="422"/>
    </location>
</feature>
<proteinExistence type="predicted"/>
<feature type="chain" id="PRO_5042089356" description="Nose resistant-to-fluoxetine protein N-terminal domain-containing protein" evidence="2">
    <location>
        <begin position="27"/>
        <end position="798"/>
    </location>
</feature>
<feature type="transmembrane region" description="Helical" evidence="1">
    <location>
        <begin position="652"/>
        <end position="671"/>
    </location>
</feature>
<comment type="caution">
    <text evidence="4">The sequence shown here is derived from an EMBL/GenBank/DDBJ whole genome shotgun (WGS) entry which is preliminary data.</text>
</comment>
<dbReference type="PANTHER" id="PTHR11161">
    <property type="entry name" value="O-ACYLTRANSFERASE"/>
    <property type="match status" value="1"/>
</dbReference>
<evidence type="ECO:0000256" key="1">
    <source>
        <dbReference type="SAM" id="Phobius"/>
    </source>
</evidence>
<evidence type="ECO:0000313" key="4">
    <source>
        <dbReference type="EMBL" id="KAK3732204.1"/>
    </source>
</evidence>
<organism evidence="4 5">
    <name type="scientific">Elysia crispata</name>
    <name type="common">lettuce slug</name>
    <dbReference type="NCBI Taxonomy" id="231223"/>
    <lineage>
        <taxon>Eukaryota</taxon>
        <taxon>Metazoa</taxon>
        <taxon>Spiralia</taxon>
        <taxon>Lophotrochozoa</taxon>
        <taxon>Mollusca</taxon>
        <taxon>Gastropoda</taxon>
        <taxon>Heterobranchia</taxon>
        <taxon>Euthyneura</taxon>
        <taxon>Panpulmonata</taxon>
        <taxon>Sacoglossa</taxon>
        <taxon>Placobranchoidea</taxon>
        <taxon>Plakobranchidae</taxon>
        <taxon>Elysia</taxon>
    </lineage>
</organism>
<accession>A0AAE0Y523</accession>
<dbReference type="Pfam" id="PF01757">
    <property type="entry name" value="Acyl_transf_3"/>
    <property type="match status" value="1"/>
</dbReference>
<evidence type="ECO:0000313" key="5">
    <source>
        <dbReference type="Proteomes" id="UP001283361"/>
    </source>
</evidence>
<feature type="domain" description="Nose resistant-to-fluoxetine protein N-terminal" evidence="3">
    <location>
        <begin position="141"/>
        <end position="261"/>
    </location>
</feature>
<evidence type="ECO:0000256" key="2">
    <source>
        <dbReference type="SAM" id="SignalP"/>
    </source>
</evidence>
<feature type="transmembrane region" description="Helical" evidence="1">
    <location>
        <begin position="442"/>
        <end position="464"/>
    </location>
</feature>
<evidence type="ECO:0000259" key="3">
    <source>
        <dbReference type="SMART" id="SM00703"/>
    </source>
</evidence>
<feature type="signal peptide" evidence="2">
    <location>
        <begin position="1"/>
        <end position="26"/>
    </location>
</feature>
<dbReference type="InterPro" id="IPR002656">
    <property type="entry name" value="Acyl_transf_3_dom"/>
</dbReference>
<dbReference type="PANTHER" id="PTHR11161:SF0">
    <property type="entry name" value="O-ACYLTRANSFERASE LIKE PROTEIN"/>
    <property type="match status" value="1"/>
</dbReference>
<reference evidence="4" key="1">
    <citation type="journal article" date="2023" name="G3 (Bethesda)">
        <title>A reference genome for the long-term kleptoplast-retaining sea slug Elysia crispata morphotype clarki.</title>
        <authorList>
            <person name="Eastman K.E."/>
            <person name="Pendleton A.L."/>
            <person name="Shaikh M.A."/>
            <person name="Suttiyut T."/>
            <person name="Ogas R."/>
            <person name="Tomko P."/>
            <person name="Gavelis G."/>
            <person name="Widhalm J.R."/>
            <person name="Wisecaver J.H."/>
        </authorList>
    </citation>
    <scope>NUCLEOTIDE SEQUENCE</scope>
    <source>
        <strain evidence="4">ECLA1</strain>
    </source>
</reference>